<protein>
    <submittedName>
        <fullName evidence="1">Uncharacterized protein</fullName>
    </submittedName>
</protein>
<name>A0A9P3P431_KLEVA</name>
<comment type="caution">
    <text evidence="1">The sequence shown here is derived from an EMBL/GenBank/DDBJ whole genome shotgun (WGS) entry which is preliminary data.</text>
</comment>
<evidence type="ECO:0000313" key="2">
    <source>
        <dbReference type="Proteomes" id="UP001060507"/>
    </source>
</evidence>
<dbReference type="EMBL" id="BQTA01000002">
    <property type="protein sequence ID" value="GKJ87545.1"/>
    <property type="molecule type" value="Genomic_DNA"/>
</dbReference>
<organism evidence="1 2">
    <name type="scientific">Klebsiella variicola</name>
    <dbReference type="NCBI Taxonomy" id="244366"/>
    <lineage>
        <taxon>Bacteria</taxon>
        <taxon>Pseudomonadati</taxon>
        <taxon>Pseudomonadota</taxon>
        <taxon>Gammaproteobacteria</taxon>
        <taxon>Enterobacterales</taxon>
        <taxon>Enterobacteriaceae</taxon>
        <taxon>Klebsiella/Raoultella group</taxon>
        <taxon>Klebsiella</taxon>
        <taxon>Klebsiella pneumoniae complex</taxon>
    </lineage>
</organism>
<gene>
    <name evidence="1" type="ORF">NUKP37_08740</name>
</gene>
<proteinExistence type="predicted"/>
<reference evidence="1" key="1">
    <citation type="journal article" date="2022" name="J. Appl. Microbiol.">
        <title>PCR-based ORF typing of Klebsiella pneumoniae for rapid identification of global clones and transmission events.</title>
        <authorList>
            <person name="Nonogaki R."/>
            <person name="Iijima A."/>
            <person name="Kawamura K."/>
            <person name="Kayama S."/>
            <person name="Sugai M."/>
            <person name="Yagi T."/>
            <person name="Arakawa Y."/>
            <person name="Doi Y."/>
            <person name="Suzuki M."/>
        </authorList>
    </citation>
    <scope>NUCLEOTIDE SEQUENCE</scope>
    <source>
        <strain evidence="1">NUKP-37</strain>
    </source>
</reference>
<accession>A0A9P3P431</accession>
<dbReference type="AlphaFoldDB" id="A0A9P3P431"/>
<sequence>MPFENKKTAFGYKGVCRMHAKTGGEIIFLKTANYKKRKELICCICNMPGYAYVANATYTTCRKINLS</sequence>
<dbReference type="Proteomes" id="UP001060507">
    <property type="component" value="Unassembled WGS sequence"/>
</dbReference>
<evidence type="ECO:0000313" key="1">
    <source>
        <dbReference type="EMBL" id="GKJ87545.1"/>
    </source>
</evidence>